<gene>
    <name evidence="6" type="ORF">MFU01_77450</name>
    <name evidence="7" type="ORF">SAMN05443572_11182</name>
</gene>
<sequence>MARDVSTLGPSEGSLEAGDSARVRTPGLVGVYGAGVALAVALPLRGESLEVGRGTPSLGESEDPRMSRKHARIRFDGQRFWVTDLGSQNGTFVDGERLLVGAPREARRIIRMGSSLFVPSADVGPLERLGVERVDGFLRGPSFRGVLDEVARASRLGTSLHIHGESGTGKEGVARAFHSLGPRSTGPFIAVNCAAIPQALAERLLFGARRGAYSGAEADAQGYLQSADGGTLFLDEVVELDLSVQAKLLRVLETGEVLALGAAKPAKVDVRVCSASHQSLRALVAKGRLREDLYFRIGRPEVVLPPLRERPEELALLLQEQVHRVEPDMGTHVSLLEACLLRPWPGNVRELLVEIRGAVQKALAEGSRRVSSAHLGSGAGTAFGDGEAGPAAREVSAKARTLEGEERARVEAALRTHSGNVSAAARELGMHRTTLRRLLERWDLPSSEREEGDEP</sequence>
<dbReference type="AlphaFoldDB" id="A0A511THM7"/>
<dbReference type="InterPro" id="IPR002078">
    <property type="entry name" value="Sigma_54_int"/>
</dbReference>
<keyword evidence="1" id="KW-0547">Nucleotide-binding</keyword>
<dbReference type="PROSITE" id="PS50045">
    <property type="entry name" value="SIGMA54_INTERACT_4"/>
    <property type="match status" value="1"/>
</dbReference>
<dbReference type="PROSITE" id="PS50006">
    <property type="entry name" value="FHA_DOMAIN"/>
    <property type="match status" value="1"/>
</dbReference>
<dbReference type="InterPro" id="IPR025943">
    <property type="entry name" value="Sigma_54_int_dom_ATP-bd_2"/>
</dbReference>
<dbReference type="FunFam" id="3.40.50.300:FF:000006">
    <property type="entry name" value="DNA-binding transcriptional regulator NtrC"/>
    <property type="match status" value="1"/>
</dbReference>
<dbReference type="RefSeq" id="WP_074957929.1">
    <property type="nucleotide sequence ID" value="NZ_BJXR01000068.1"/>
</dbReference>
<evidence type="ECO:0000313" key="7">
    <source>
        <dbReference type="EMBL" id="SEU36060.1"/>
    </source>
</evidence>
<dbReference type="InterPro" id="IPR009057">
    <property type="entry name" value="Homeodomain-like_sf"/>
</dbReference>
<evidence type="ECO:0000313" key="9">
    <source>
        <dbReference type="Proteomes" id="UP000321514"/>
    </source>
</evidence>
<feature type="region of interest" description="Disordered" evidence="3">
    <location>
        <begin position="381"/>
        <end position="404"/>
    </location>
</feature>
<dbReference type="CDD" id="cd00009">
    <property type="entry name" value="AAA"/>
    <property type="match status" value="1"/>
</dbReference>
<feature type="domain" description="FHA" evidence="4">
    <location>
        <begin position="49"/>
        <end position="98"/>
    </location>
</feature>
<dbReference type="SUPFAM" id="SSF52540">
    <property type="entry name" value="P-loop containing nucleoside triphosphate hydrolases"/>
    <property type="match status" value="1"/>
</dbReference>
<dbReference type="Pfam" id="PF00498">
    <property type="entry name" value="FHA"/>
    <property type="match status" value="1"/>
</dbReference>
<dbReference type="PRINTS" id="PR01590">
    <property type="entry name" value="HTHFIS"/>
</dbReference>
<feature type="domain" description="Sigma-54 factor interaction" evidence="5">
    <location>
        <begin position="139"/>
        <end position="360"/>
    </location>
</feature>
<dbReference type="InterPro" id="IPR003593">
    <property type="entry name" value="AAA+_ATPase"/>
</dbReference>
<keyword evidence="2" id="KW-0067">ATP-binding</keyword>
<dbReference type="SMART" id="SM00382">
    <property type="entry name" value="AAA"/>
    <property type="match status" value="1"/>
</dbReference>
<dbReference type="InterPro" id="IPR008984">
    <property type="entry name" value="SMAD_FHA_dom_sf"/>
</dbReference>
<dbReference type="Gene3D" id="1.10.10.60">
    <property type="entry name" value="Homeodomain-like"/>
    <property type="match status" value="1"/>
</dbReference>
<dbReference type="Pfam" id="PF02954">
    <property type="entry name" value="HTH_8"/>
    <property type="match status" value="1"/>
</dbReference>
<evidence type="ECO:0000256" key="1">
    <source>
        <dbReference type="ARBA" id="ARBA00022741"/>
    </source>
</evidence>
<dbReference type="SMART" id="SM00240">
    <property type="entry name" value="FHA"/>
    <property type="match status" value="1"/>
</dbReference>
<dbReference type="CDD" id="cd00060">
    <property type="entry name" value="FHA"/>
    <property type="match status" value="1"/>
</dbReference>
<proteinExistence type="predicted"/>
<protein>
    <submittedName>
        <fullName evidence="7">Regulatory protein, Fis family</fullName>
    </submittedName>
</protein>
<accession>A0A511THM7</accession>
<dbReference type="SUPFAM" id="SSF46689">
    <property type="entry name" value="Homeodomain-like"/>
    <property type="match status" value="1"/>
</dbReference>
<dbReference type="GO" id="GO:0005524">
    <property type="term" value="F:ATP binding"/>
    <property type="evidence" value="ECO:0007669"/>
    <property type="project" value="UniProtKB-KW"/>
</dbReference>
<dbReference type="Gene3D" id="1.10.8.60">
    <property type="match status" value="1"/>
</dbReference>
<comment type="caution">
    <text evidence="6">The sequence shown here is derived from an EMBL/GenBank/DDBJ whole genome shotgun (WGS) entry which is preliminary data.</text>
</comment>
<dbReference type="Pfam" id="PF00158">
    <property type="entry name" value="Sigma54_activat"/>
    <property type="match status" value="1"/>
</dbReference>
<reference evidence="6 9" key="2">
    <citation type="submission" date="2019-07" db="EMBL/GenBank/DDBJ databases">
        <title>Whole genome shotgun sequence of Myxococcus fulvus NBRC 100333.</title>
        <authorList>
            <person name="Hosoyama A."/>
            <person name="Uohara A."/>
            <person name="Ohji S."/>
            <person name="Ichikawa N."/>
        </authorList>
    </citation>
    <scope>NUCLEOTIDE SEQUENCE [LARGE SCALE GENOMIC DNA]</scope>
    <source>
        <strain evidence="6 9">NBRC 100333</strain>
    </source>
</reference>
<dbReference type="OrthoDB" id="5111283at2"/>
<dbReference type="SUPFAM" id="SSF49879">
    <property type="entry name" value="SMAD/FHA domain"/>
    <property type="match status" value="1"/>
</dbReference>
<feature type="compositionally biased region" description="Basic and acidic residues" evidence="3">
    <location>
        <begin position="395"/>
        <end position="404"/>
    </location>
</feature>
<evidence type="ECO:0000256" key="2">
    <source>
        <dbReference type="ARBA" id="ARBA00022840"/>
    </source>
</evidence>
<dbReference type="EMBL" id="BJXR01000068">
    <property type="protein sequence ID" value="GEN12708.1"/>
    <property type="molecule type" value="Genomic_DNA"/>
</dbReference>
<evidence type="ECO:0000313" key="6">
    <source>
        <dbReference type="EMBL" id="GEN12708.1"/>
    </source>
</evidence>
<dbReference type="InterPro" id="IPR002197">
    <property type="entry name" value="HTH_Fis"/>
</dbReference>
<dbReference type="Proteomes" id="UP000183760">
    <property type="component" value="Unassembled WGS sequence"/>
</dbReference>
<dbReference type="EMBL" id="FOIB01000011">
    <property type="protein sequence ID" value="SEU36060.1"/>
    <property type="molecule type" value="Genomic_DNA"/>
</dbReference>
<dbReference type="InterPro" id="IPR000253">
    <property type="entry name" value="FHA_dom"/>
</dbReference>
<organism evidence="6 9">
    <name type="scientific">Myxococcus fulvus</name>
    <dbReference type="NCBI Taxonomy" id="33"/>
    <lineage>
        <taxon>Bacteria</taxon>
        <taxon>Pseudomonadati</taxon>
        <taxon>Myxococcota</taxon>
        <taxon>Myxococcia</taxon>
        <taxon>Myxococcales</taxon>
        <taxon>Cystobacterineae</taxon>
        <taxon>Myxococcaceae</taxon>
        <taxon>Myxococcus</taxon>
    </lineage>
</organism>
<reference evidence="7 8" key="1">
    <citation type="submission" date="2016-10" db="EMBL/GenBank/DDBJ databases">
        <authorList>
            <person name="Varghese N."/>
            <person name="Submissions S."/>
        </authorList>
    </citation>
    <scope>NUCLEOTIDE SEQUENCE [LARGE SCALE GENOMIC DNA]</scope>
    <source>
        <strain evidence="7 8">DSM 16525</strain>
    </source>
</reference>
<dbReference type="GO" id="GO:0043565">
    <property type="term" value="F:sequence-specific DNA binding"/>
    <property type="evidence" value="ECO:0007669"/>
    <property type="project" value="InterPro"/>
</dbReference>
<dbReference type="Proteomes" id="UP000321514">
    <property type="component" value="Unassembled WGS sequence"/>
</dbReference>
<evidence type="ECO:0000256" key="3">
    <source>
        <dbReference type="SAM" id="MobiDB-lite"/>
    </source>
</evidence>
<dbReference type="STRING" id="1334629.MFUL124B02_12185"/>
<dbReference type="PROSITE" id="PS00676">
    <property type="entry name" value="SIGMA54_INTERACT_2"/>
    <property type="match status" value="1"/>
</dbReference>
<dbReference type="PANTHER" id="PTHR32071">
    <property type="entry name" value="TRANSCRIPTIONAL REGULATORY PROTEIN"/>
    <property type="match status" value="1"/>
</dbReference>
<evidence type="ECO:0000259" key="4">
    <source>
        <dbReference type="PROSITE" id="PS50006"/>
    </source>
</evidence>
<evidence type="ECO:0000259" key="5">
    <source>
        <dbReference type="PROSITE" id="PS50045"/>
    </source>
</evidence>
<name>A0A511THM7_MYXFU</name>
<dbReference type="GO" id="GO:0006355">
    <property type="term" value="P:regulation of DNA-templated transcription"/>
    <property type="evidence" value="ECO:0007669"/>
    <property type="project" value="InterPro"/>
</dbReference>
<dbReference type="InterPro" id="IPR027417">
    <property type="entry name" value="P-loop_NTPase"/>
</dbReference>
<dbReference type="Gene3D" id="2.60.200.20">
    <property type="match status" value="1"/>
</dbReference>
<dbReference type="Gene3D" id="3.40.50.300">
    <property type="entry name" value="P-loop containing nucleotide triphosphate hydrolases"/>
    <property type="match status" value="1"/>
</dbReference>
<evidence type="ECO:0000313" key="8">
    <source>
        <dbReference type="Proteomes" id="UP000183760"/>
    </source>
</evidence>
<keyword evidence="8" id="KW-1185">Reference proteome</keyword>